<accession>A0A6A6WX23</accession>
<keyword evidence="3" id="KW-1185">Reference proteome</keyword>
<protein>
    <submittedName>
        <fullName evidence="2">Uncharacterized protein</fullName>
    </submittedName>
</protein>
<evidence type="ECO:0000313" key="2">
    <source>
        <dbReference type="EMBL" id="KAF2788458.1"/>
    </source>
</evidence>
<dbReference type="EMBL" id="MU002214">
    <property type="protein sequence ID" value="KAF2788458.1"/>
    <property type="molecule type" value="Genomic_DNA"/>
</dbReference>
<reference evidence="2" key="1">
    <citation type="journal article" date="2020" name="Stud. Mycol.">
        <title>101 Dothideomycetes genomes: a test case for predicting lifestyles and emergence of pathogens.</title>
        <authorList>
            <person name="Haridas S."/>
            <person name="Albert R."/>
            <person name="Binder M."/>
            <person name="Bloem J."/>
            <person name="Labutti K."/>
            <person name="Salamov A."/>
            <person name="Andreopoulos B."/>
            <person name="Baker S."/>
            <person name="Barry K."/>
            <person name="Bills G."/>
            <person name="Bluhm B."/>
            <person name="Cannon C."/>
            <person name="Castanera R."/>
            <person name="Culley D."/>
            <person name="Daum C."/>
            <person name="Ezra D."/>
            <person name="Gonzalez J."/>
            <person name="Henrissat B."/>
            <person name="Kuo A."/>
            <person name="Liang C."/>
            <person name="Lipzen A."/>
            <person name="Lutzoni F."/>
            <person name="Magnuson J."/>
            <person name="Mondo S."/>
            <person name="Nolan M."/>
            <person name="Ohm R."/>
            <person name="Pangilinan J."/>
            <person name="Park H.-J."/>
            <person name="Ramirez L."/>
            <person name="Alfaro M."/>
            <person name="Sun H."/>
            <person name="Tritt A."/>
            <person name="Yoshinaga Y."/>
            <person name="Zwiers L.-H."/>
            <person name="Turgeon B."/>
            <person name="Goodwin S."/>
            <person name="Spatafora J."/>
            <person name="Crous P."/>
            <person name="Grigoriev I."/>
        </authorList>
    </citation>
    <scope>NUCLEOTIDE SEQUENCE</scope>
    <source>
        <strain evidence="2">CBS 109.77</strain>
    </source>
</reference>
<name>A0A6A6WX23_9PLEO</name>
<sequence length="147" mass="16169">MLCGYHSPQHAHHAQLSLSPPTASHRLLSAAHSHHPFALSPPRPPRSSGSKCYRAMPAPRSRPATLPSRKSAPRLAHPLQPRLLLLPSASSCHVLPPIHPRRAARSTGTSRHSSQSPRRNRIVTASFLFFSCHNHPTDPFARPLIIL</sequence>
<dbReference type="AlphaFoldDB" id="A0A6A6WX23"/>
<evidence type="ECO:0000313" key="3">
    <source>
        <dbReference type="Proteomes" id="UP000799757"/>
    </source>
</evidence>
<dbReference type="Proteomes" id="UP000799757">
    <property type="component" value="Unassembled WGS sequence"/>
</dbReference>
<proteinExistence type="predicted"/>
<evidence type="ECO:0000256" key="1">
    <source>
        <dbReference type="SAM" id="MobiDB-lite"/>
    </source>
</evidence>
<gene>
    <name evidence="2" type="ORF">K505DRAFT_342075</name>
</gene>
<organism evidence="2 3">
    <name type="scientific">Melanomma pulvis-pyrius CBS 109.77</name>
    <dbReference type="NCBI Taxonomy" id="1314802"/>
    <lineage>
        <taxon>Eukaryota</taxon>
        <taxon>Fungi</taxon>
        <taxon>Dikarya</taxon>
        <taxon>Ascomycota</taxon>
        <taxon>Pezizomycotina</taxon>
        <taxon>Dothideomycetes</taxon>
        <taxon>Pleosporomycetidae</taxon>
        <taxon>Pleosporales</taxon>
        <taxon>Melanommataceae</taxon>
        <taxon>Melanomma</taxon>
    </lineage>
</organism>
<feature type="region of interest" description="Disordered" evidence="1">
    <location>
        <begin position="32"/>
        <end position="77"/>
    </location>
</feature>